<dbReference type="InterPro" id="IPR050301">
    <property type="entry name" value="NTE"/>
</dbReference>
<protein>
    <submittedName>
        <fullName evidence="6">Patatin</fullName>
    </submittedName>
</protein>
<dbReference type="GO" id="GO:0016787">
    <property type="term" value="F:hydrolase activity"/>
    <property type="evidence" value="ECO:0007669"/>
    <property type="project" value="UniProtKB-UniRule"/>
</dbReference>
<evidence type="ECO:0000256" key="2">
    <source>
        <dbReference type="ARBA" id="ARBA00022963"/>
    </source>
</evidence>
<dbReference type="EMBL" id="CP003179">
    <property type="protein sequence ID" value="AEW05065.1"/>
    <property type="molecule type" value="Genomic_DNA"/>
</dbReference>
<feature type="domain" description="PNPLA" evidence="5">
    <location>
        <begin position="5"/>
        <end position="195"/>
    </location>
</feature>
<evidence type="ECO:0000313" key="7">
    <source>
        <dbReference type="Proteomes" id="UP000005439"/>
    </source>
</evidence>
<dbReference type="Gene3D" id="3.40.1090.10">
    <property type="entry name" value="Cytosolic phospholipase A2 catalytic domain"/>
    <property type="match status" value="2"/>
</dbReference>
<reference evidence="7" key="1">
    <citation type="submission" date="2011-12" db="EMBL/GenBank/DDBJ databases">
        <title>The complete genome of chromosome of Sulfobacillus acidophilus DSM 10332.</title>
        <authorList>
            <person name="Lucas S."/>
            <person name="Han J."/>
            <person name="Lapidus A."/>
            <person name="Bruce D."/>
            <person name="Goodwin L."/>
            <person name="Pitluck S."/>
            <person name="Peters L."/>
            <person name="Kyrpides N."/>
            <person name="Mavromatis K."/>
            <person name="Ivanova N."/>
            <person name="Mikhailova N."/>
            <person name="Chertkov O."/>
            <person name="Saunders E."/>
            <person name="Detter J.C."/>
            <person name="Tapia R."/>
            <person name="Han C."/>
            <person name="Land M."/>
            <person name="Hauser L."/>
            <person name="Markowitz V."/>
            <person name="Cheng J.-F."/>
            <person name="Hugenholtz P."/>
            <person name="Woyke T."/>
            <person name="Wu D."/>
            <person name="Pukall R."/>
            <person name="Gehrich-Schroeter G."/>
            <person name="Schneider S."/>
            <person name="Klenk H.-P."/>
            <person name="Eisen J.A."/>
        </authorList>
    </citation>
    <scope>NUCLEOTIDE SEQUENCE [LARGE SCALE GENOMIC DNA]</scope>
    <source>
        <strain evidence="7">ATCC 700253 / DSM 10332 / NAL</strain>
    </source>
</reference>
<dbReference type="InterPro" id="IPR002641">
    <property type="entry name" value="PNPLA_dom"/>
</dbReference>
<feature type="short sequence motif" description="GXSXG" evidence="4">
    <location>
        <begin position="36"/>
        <end position="40"/>
    </location>
</feature>
<evidence type="ECO:0000259" key="5">
    <source>
        <dbReference type="PROSITE" id="PS51635"/>
    </source>
</evidence>
<keyword evidence="7" id="KW-1185">Reference proteome</keyword>
<proteinExistence type="predicted"/>
<reference evidence="6 7" key="2">
    <citation type="journal article" date="2012" name="Stand. Genomic Sci.">
        <title>Complete genome sequence of the moderately thermophilic mineral-sulfide-oxidizing firmicute Sulfobacillus acidophilus type strain (NAL(T)).</title>
        <authorList>
            <person name="Anderson I."/>
            <person name="Chertkov O."/>
            <person name="Chen A."/>
            <person name="Saunders E."/>
            <person name="Lapidus A."/>
            <person name="Nolan M."/>
            <person name="Lucas S."/>
            <person name="Hammon N."/>
            <person name="Deshpande S."/>
            <person name="Cheng J.F."/>
            <person name="Han C."/>
            <person name="Tapia R."/>
            <person name="Goodwin L.A."/>
            <person name="Pitluck S."/>
            <person name="Liolios K."/>
            <person name="Pagani I."/>
            <person name="Ivanova N."/>
            <person name="Mikhailova N."/>
            <person name="Pati A."/>
            <person name="Palaniappan K."/>
            <person name="Land M."/>
            <person name="Pan C."/>
            <person name="Rohde M."/>
            <person name="Pukall R."/>
            <person name="Goker M."/>
            <person name="Detter J.C."/>
            <person name="Woyke T."/>
            <person name="Bristow J."/>
            <person name="Eisen J.A."/>
            <person name="Markowitz V."/>
            <person name="Hugenholtz P."/>
            <person name="Kyrpides N.C."/>
            <person name="Klenk H.P."/>
            <person name="Mavromatis K."/>
        </authorList>
    </citation>
    <scope>NUCLEOTIDE SEQUENCE [LARGE SCALE GENOMIC DNA]</scope>
    <source>
        <strain evidence="7">ATCC 700253 / DSM 10332 / NAL</strain>
    </source>
</reference>
<dbReference type="KEGG" id="sap:Sulac_1568"/>
<dbReference type="PANTHER" id="PTHR14226:SF78">
    <property type="entry name" value="SLR0060 PROTEIN"/>
    <property type="match status" value="1"/>
</dbReference>
<dbReference type="HOGENOM" id="CLU_047251_0_1_9"/>
<feature type="short sequence motif" description="DGA/G" evidence="4">
    <location>
        <begin position="182"/>
        <end position="184"/>
    </location>
</feature>
<dbReference type="STRING" id="679936.Sulac_1568"/>
<dbReference type="AlphaFoldDB" id="G8TYA1"/>
<evidence type="ECO:0000256" key="1">
    <source>
        <dbReference type="ARBA" id="ARBA00022801"/>
    </source>
</evidence>
<keyword evidence="3 4" id="KW-0443">Lipid metabolism</keyword>
<dbReference type="Proteomes" id="UP000005439">
    <property type="component" value="Chromosome"/>
</dbReference>
<dbReference type="InterPro" id="IPR016035">
    <property type="entry name" value="Acyl_Trfase/lysoPLipase"/>
</dbReference>
<dbReference type="SUPFAM" id="SSF52151">
    <property type="entry name" value="FabD/lysophospholipase-like"/>
    <property type="match status" value="1"/>
</dbReference>
<evidence type="ECO:0000256" key="4">
    <source>
        <dbReference type="PROSITE-ProRule" id="PRU01161"/>
    </source>
</evidence>
<organism evidence="6 7">
    <name type="scientific">Sulfobacillus acidophilus (strain ATCC 700253 / DSM 10332 / NAL)</name>
    <dbReference type="NCBI Taxonomy" id="679936"/>
    <lineage>
        <taxon>Bacteria</taxon>
        <taxon>Bacillati</taxon>
        <taxon>Bacillota</taxon>
        <taxon>Clostridia</taxon>
        <taxon>Eubacteriales</taxon>
        <taxon>Clostridiales Family XVII. Incertae Sedis</taxon>
        <taxon>Sulfobacillus</taxon>
    </lineage>
</organism>
<feature type="active site" description="Nucleophile" evidence="4">
    <location>
        <position position="38"/>
    </location>
</feature>
<sequence>MDIAIALSGGGLLGAAHLGALKALEEAGYRPRWVAGTSAGGLIAGMMSLQVSVDDLIQFGQAVSDHPERYFGADWRGLADDLWPRLGPPATGLVNPDRFIQGLLALAPIRQPRLEDWYLPTALTAVDIAQILSVAFVAHSEAKPEGHWTVFRRVPVELALKATMAMPGLFTAPRWENHLFVDGGLTDTLPADWAYAISGHQPVLAVNVATLVPQSPDHLGMGEILSRSEEYATNELSRLRARRLPVFTVSPNTRHIPFFGFRDYRRLIAIGYAAVRAELPDIRRFFDPAGQSPPTG</sequence>
<dbReference type="Pfam" id="PF01734">
    <property type="entry name" value="Patatin"/>
    <property type="match status" value="1"/>
</dbReference>
<name>G8TYA1_SULAD</name>
<evidence type="ECO:0000313" key="6">
    <source>
        <dbReference type="EMBL" id="AEW05065.1"/>
    </source>
</evidence>
<accession>G8TYA1</accession>
<gene>
    <name evidence="6" type="ordered locus">Sulac_1568</name>
</gene>
<dbReference type="PANTHER" id="PTHR14226">
    <property type="entry name" value="NEUROPATHY TARGET ESTERASE/SWISS CHEESE D.MELANOGASTER"/>
    <property type="match status" value="1"/>
</dbReference>
<dbReference type="GO" id="GO:0016042">
    <property type="term" value="P:lipid catabolic process"/>
    <property type="evidence" value="ECO:0007669"/>
    <property type="project" value="UniProtKB-UniRule"/>
</dbReference>
<dbReference type="PATRIC" id="fig|679936.5.peg.1634"/>
<evidence type="ECO:0000256" key="3">
    <source>
        <dbReference type="ARBA" id="ARBA00023098"/>
    </source>
</evidence>
<dbReference type="PROSITE" id="PS51635">
    <property type="entry name" value="PNPLA"/>
    <property type="match status" value="1"/>
</dbReference>
<keyword evidence="1 4" id="KW-0378">Hydrolase</keyword>
<feature type="active site" description="Proton acceptor" evidence="4">
    <location>
        <position position="182"/>
    </location>
</feature>
<feature type="short sequence motif" description="GXGXXG" evidence="4">
    <location>
        <begin position="9"/>
        <end position="14"/>
    </location>
</feature>
<keyword evidence="2 4" id="KW-0442">Lipid degradation</keyword>